<name>A0A034W7E9_BACDO</name>
<dbReference type="FunFam" id="3.90.215.10:FF:000001">
    <property type="entry name" value="Tenascin isoform 1"/>
    <property type="match status" value="1"/>
</dbReference>
<dbReference type="InterPro" id="IPR020837">
    <property type="entry name" value="Fibrinogen_CS"/>
</dbReference>
<dbReference type="SMART" id="SM00186">
    <property type="entry name" value="FBG"/>
    <property type="match status" value="1"/>
</dbReference>
<dbReference type="SUPFAM" id="SSF56496">
    <property type="entry name" value="Fibrinogen C-terminal domain-like"/>
    <property type="match status" value="1"/>
</dbReference>
<proteinExistence type="predicted"/>
<dbReference type="GO" id="GO:0005615">
    <property type="term" value="C:extracellular space"/>
    <property type="evidence" value="ECO:0007669"/>
    <property type="project" value="TreeGrafter"/>
</dbReference>
<gene>
    <name evidence="6" type="primary">FBCD1</name>
</gene>
<keyword evidence="3" id="KW-0175">Coiled coil</keyword>
<dbReference type="PROSITE" id="PS00514">
    <property type="entry name" value="FIBRINOGEN_C_1"/>
    <property type="match status" value="1"/>
</dbReference>
<dbReference type="EMBL" id="GAKP01008750">
    <property type="protein sequence ID" value="JAC50202.1"/>
    <property type="molecule type" value="Transcribed_RNA"/>
</dbReference>
<keyword evidence="4" id="KW-0732">Signal</keyword>
<dbReference type="Gene3D" id="3.90.215.10">
    <property type="entry name" value="Gamma Fibrinogen, chain A, domain 1"/>
    <property type="match status" value="1"/>
</dbReference>
<dbReference type="Pfam" id="PF00147">
    <property type="entry name" value="Fibrinogen_C"/>
    <property type="match status" value="1"/>
</dbReference>
<dbReference type="OrthoDB" id="6145874at2759"/>
<evidence type="ECO:0000256" key="2">
    <source>
        <dbReference type="ARBA" id="ARBA00053344"/>
    </source>
</evidence>
<dbReference type="PROSITE" id="PS51406">
    <property type="entry name" value="FIBRINOGEN_C_2"/>
    <property type="match status" value="1"/>
</dbReference>
<dbReference type="AlphaFoldDB" id="A0A034W7E9"/>
<reference evidence="6" key="1">
    <citation type="journal article" date="2014" name="BMC Genomics">
        <title>Characterizing the developmental transcriptome of the oriental fruit fly, Bactrocera dorsalis (Diptera: Tephritidae) through comparative genomic analysis with Drosophila melanogaster utilizing modENCODE datasets.</title>
        <authorList>
            <person name="Geib S.M."/>
            <person name="Calla B."/>
            <person name="Hall B."/>
            <person name="Hou S."/>
            <person name="Manoukis N.C."/>
        </authorList>
    </citation>
    <scope>NUCLEOTIDE SEQUENCE</scope>
    <source>
        <strain evidence="6">Punador</strain>
    </source>
</reference>
<protein>
    <submittedName>
        <fullName evidence="6">Fibrinogen C domain-containing protein 1</fullName>
    </submittedName>
</protein>
<evidence type="ECO:0000259" key="5">
    <source>
        <dbReference type="PROSITE" id="PS51406"/>
    </source>
</evidence>
<evidence type="ECO:0000313" key="6">
    <source>
        <dbReference type="EMBL" id="JAC50202.1"/>
    </source>
</evidence>
<evidence type="ECO:0000256" key="1">
    <source>
        <dbReference type="ARBA" id="ARBA00023157"/>
    </source>
</evidence>
<keyword evidence="1" id="KW-1015">Disulfide bond</keyword>
<feature type="domain" description="Fibrinogen C-terminal" evidence="5">
    <location>
        <begin position="178"/>
        <end position="404"/>
    </location>
</feature>
<dbReference type="InterPro" id="IPR014716">
    <property type="entry name" value="Fibrinogen_a/b/g_C_1"/>
</dbReference>
<dbReference type="InterPro" id="IPR050373">
    <property type="entry name" value="Fibrinogen_C-term_domain"/>
</dbReference>
<evidence type="ECO:0000256" key="4">
    <source>
        <dbReference type="SAM" id="SignalP"/>
    </source>
</evidence>
<dbReference type="InterPro" id="IPR002181">
    <property type="entry name" value="Fibrinogen_a/b/g_C_dom"/>
</dbReference>
<feature type="chain" id="PRO_5001557427" evidence="4">
    <location>
        <begin position="20"/>
        <end position="406"/>
    </location>
</feature>
<comment type="function">
    <text evidence="2">Lectin involved in innate immunity. Agglutinates all types of human erythrocytes, Gram-positive and Gram-negative bacteria. Has a stronger agglutinating activity towards Gram-negative bacteria than towards Gram-positive bacteria. Specifically recognizes acetyl group-containing substances on agglutinated cells. The hemagglutinating activity was inhibited by EDTA, acetyl group-containing mono- and disaccharides, N-acetyl derivatives of amino acids, other acetyl group-containing substances, propionamide and benzamide. Enhances the antimicrobial activity of big defensin against Gram-positive bacteria but not against Gram-negative bacteria.</text>
</comment>
<dbReference type="GO" id="GO:0030246">
    <property type="term" value="F:carbohydrate binding"/>
    <property type="evidence" value="ECO:0007669"/>
    <property type="project" value="UniProtKB-ARBA"/>
</dbReference>
<dbReference type="PANTHER" id="PTHR19143">
    <property type="entry name" value="FIBRINOGEN/TENASCIN/ANGIOPOEITIN"/>
    <property type="match status" value="1"/>
</dbReference>
<dbReference type="CDD" id="cd00087">
    <property type="entry name" value="FReD"/>
    <property type="match status" value="1"/>
</dbReference>
<feature type="signal peptide" evidence="4">
    <location>
        <begin position="1"/>
        <end position="19"/>
    </location>
</feature>
<sequence>MGLHLKLLAIVLFSFLATAEEFESWVVANDINPNNGDGDDQTQKFLCGDNFEKCFGPKLNSVVFLSDNKLYRVEIYDYKLPTTLDEIMEEEKSLKNEIDLLENKLSQQGRDIYTDLERANAEHIESDLDISQRAKDEREHLESKLTENMNQMKSTLLNILNTKLNRMDNRVRKPLENDTNADLPNNCAEAFIIYETTESGVFELHLRDYTLAPFKAYCLADPDGGPAWTVVQRRMDGTEDFYRDWDDYVTGFGDPEGEYFIGLDRLFALTNDRPNELWIKLEDFHDEERFAKYTDFAIGDMDENYLLKKLNGYSGDAGDSLVEQKGCEFSTHDRDNDNDPTKSCAETYDGAWWYNRCHDSNLNGRYIRGGYYDYQQEAQGIDWYSWHGHQYSLRYVHMAIRPKYDF</sequence>
<accession>A0A034W7E9</accession>
<dbReference type="InterPro" id="IPR036056">
    <property type="entry name" value="Fibrinogen-like_C"/>
</dbReference>
<evidence type="ECO:0000256" key="3">
    <source>
        <dbReference type="SAM" id="Coils"/>
    </source>
</evidence>
<dbReference type="PANTHER" id="PTHR19143:SF327">
    <property type="entry name" value="FI21813P1-RELATED"/>
    <property type="match status" value="1"/>
</dbReference>
<organism evidence="6">
    <name type="scientific">Bactrocera dorsalis</name>
    <name type="common">Oriental fruit fly</name>
    <name type="synonym">Dacus dorsalis</name>
    <dbReference type="NCBI Taxonomy" id="27457"/>
    <lineage>
        <taxon>Eukaryota</taxon>
        <taxon>Metazoa</taxon>
        <taxon>Ecdysozoa</taxon>
        <taxon>Arthropoda</taxon>
        <taxon>Hexapoda</taxon>
        <taxon>Insecta</taxon>
        <taxon>Pterygota</taxon>
        <taxon>Neoptera</taxon>
        <taxon>Endopterygota</taxon>
        <taxon>Diptera</taxon>
        <taxon>Brachycera</taxon>
        <taxon>Muscomorpha</taxon>
        <taxon>Tephritoidea</taxon>
        <taxon>Tephritidae</taxon>
        <taxon>Bactrocera</taxon>
        <taxon>Bactrocera</taxon>
    </lineage>
</organism>
<feature type="coiled-coil region" evidence="3">
    <location>
        <begin position="84"/>
        <end position="151"/>
    </location>
</feature>